<feature type="compositionally biased region" description="Basic and acidic residues" evidence="1">
    <location>
        <begin position="431"/>
        <end position="452"/>
    </location>
</feature>
<feature type="compositionally biased region" description="Low complexity" evidence="1">
    <location>
        <begin position="245"/>
        <end position="263"/>
    </location>
</feature>
<feature type="region of interest" description="Disordered" evidence="1">
    <location>
        <begin position="20"/>
        <end position="82"/>
    </location>
</feature>
<dbReference type="AlphaFoldDB" id="A0A6A6BVF2"/>
<dbReference type="OrthoDB" id="3946323at2759"/>
<name>A0A6A6BVF2_9PEZI</name>
<feature type="region of interest" description="Disordered" evidence="1">
    <location>
        <begin position="124"/>
        <end position="148"/>
    </location>
</feature>
<dbReference type="GeneID" id="54304151"/>
<feature type="compositionally biased region" description="Polar residues" evidence="1">
    <location>
        <begin position="25"/>
        <end position="47"/>
    </location>
</feature>
<dbReference type="RefSeq" id="XP_033402963.1">
    <property type="nucleotide sequence ID" value="XM_033546645.1"/>
</dbReference>
<reference evidence="2" key="1">
    <citation type="journal article" date="2020" name="Stud. Mycol.">
        <title>101 Dothideomycetes genomes: a test case for predicting lifestyles and emergence of pathogens.</title>
        <authorList>
            <person name="Haridas S."/>
            <person name="Albert R."/>
            <person name="Binder M."/>
            <person name="Bloem J."/>
            <person name="Labutti K."/>
            <person name="Salamov A."/>
            <person name="Andreopoulos B."/>
            <person name="Baker S."/>
            <person name="Barry K."/>
            <person name="Bills G."/>
            <person name="Bluhm B."/>
            <person name="Cannon C."/>
            <person name="Castanera R."/>
            <person name="Culley D."/>
            <person name="Daum C."/>
            <person name="Ezra D."/>
            <person name="Gonzalez J."/>
            <person name="Henrissat B."/>
            <person name="Kuo A."/>
            <person name="Liang C."/>
            <person name="Lipzen A."/>
            <person name="Lutzoni F."/>
            <person name="Magnuson J."/>
            <person name="Mondo S."/>
            <person name="Nolan M."/>
            <person name="Ohm R."/>
            <person name="Pangilinan J."/>
            <person name="Park H.-J."/>
            <person name="Ramirez L."/>
            <person name="Alfaro M."/>
            <person name="Sun H."/>
            <person name="Tritt A."/>
            <person name="Yoshinaga Y."/>
            <person name="Zwiers L.-H."/>
            <person name="Turgeon B."/>
            <person name="Goodwin S."/>
            <person name="Spatafora J."/>
            <person name="Crous P."/>
            <person name="Grigoriev I."/>
        </authorList>
    </citation>
    <scope>NUCLEOTIDE SEQUENCE</scope>
    <source>
        <strain evidence="2">CBS 121167</strain>
    </source>
</reference>
<evidence type="ECO:0000313" key="3">
    <source>
        <dbReference type="Proteomes" id="UP000799438"/>
    </source>
</evidence>
<dbReference type="EMBL" id="ML995474">
    <property type="protein sequence ID" value="KAF2147255.1"/>
    <property type="molecule type" value="Genomic_DNA"/>
</dbReference>
<feature type="compositionally biased region" description="Low complexity" evidence="1">
    <location>
        <begin position="270"/>
        <end position="279"/>
    </location>
</feature>
<feature type="region of interest" description="Disordered" evidence="1">
    <location>
        <begin position="431"/>
        <end position="461"/>
    </location>
</feature>
<feature type="region of interest" description="Disordered" evidence="1">
    <location>
        <begin position="205"/>
        <end position="279"/>
    </location>
</feature>
<evidence type="ECO:0000313" key="2">
    <source>
        <dbReference type="EMBL" id="KAF2147255.1"/>
    </source>
</evidence>
<gene>
    <name evidence="2" type="ORF">K452DRAFT_4221</name>
</gene>
<organism evidence="2 3">
    <name type="scientific">Aplosporella prunicola CBS 121167</name>
    <dbReference type="NCBI Taxonomy" id="1176127"/>
    <lineage>
        <taxon>Eukaryota</taxon>
        <taxon>Fungi</taxon>
        <taxon>Dikarya</taxon>
        <taxon>Ascomycota</taxon>
        <taxon>Pezizomycotina</taxon>
        <taxon>Dothideomycetes</taxon>
        <taxon>Dothideomycetes incertae sedis</taxon>
        <taxon>Botryosphaeriales</taxon>
        <taxon>Aplosporellaceae</taxon>
        <taxon>Aplosporella</taxon>
    </lineage>
</organism>
<dbReference type="Proteomes" id="UP000799438">
    <property type="component" value="Unassembled WGS sequence"/>
</dbReference>
<feature type="compositionally biased region" description="Polar residues" evidence="1">
    <location>
        <begin position="126"/>
        <end position="145"/>
    </location>
</feature>
<proteinExistence type="predicted"/>
<feature type="compositionally biased region" description="Polar residues" evidence="1">
    <location>
        <begin position="218"/>
        <end position="238"/>
    </location>
</feature>
<keyword evidence="3" id="KW-1185">Reference proteome</keyword>
<sequence length="477" mass="51760">MDNAGSEFLGTCAVPAAAYGGVGSTSGDLSPRATSPDSPRSGASSPRHSVDTFYRLDRVKVRLRRTGSGGTQDTKPKGEFPPPYCAVGERCAQEVESGAQEQERIKIELAAAAAVASAIPSLSASPQLETPSPAGTTIHYPSSPGSPAVATTAAALATLRFREALLAQDQANLRADRALLASERADLLRLRGELRELLRLLREEQEQKRASSPWGSERATSTGSGSRIWSDTSSTACSESEDSRPSTASSTASVASSRAASRASARKTARSAASTRSSSPALTAQEAYARYTTAWARLLARSSSPYSPTAAIPFPTLTRCASDLLDHSQYPSSWSADVVARANACDFILAGNGIDVKAGATALPTHRLRALVSALRGELGRWHPDRLVRLGVWDIAAPLEQECAKAVFVGLSELRDEVVGIVRERERAEKEEEERRIERERREREREERARIDEEEEQRGRPRWRRWEWEVCSEVML</sequence>
<feature type="compositionally biased region" description="Basic and acidic residues" evidence="1">
    <location>
        <begin position="48"/>
        <end position="60"/>
    </location>
</feature>
<protein>
    <submittedName>
        <fullName evidence="2">Uncharacterized protein</fullName>
    </submittedName>
</protein>
<accession>A0A6A6BVF2</accession>
<evidence type="ECO:0000256" key="1">
    <source>
        <dbReference type="SAM" id="MobiDB-lite"/>
    </source>
</evidence>